<keyword evidence="2" id="KW-1185">Reference proteome</keyword>
<sequence>MKISELIKDLEKAREIHGDIEVKMQVRSLAGRYEVPIEVKVSRGVSKSEINVDEEFVYAAPPLLIIKEHPETVEDGDSDD</sequence>
<dbReference type="STRING" id="576118.SAMN05216216_11060"/>
<organism evidence="1 2">
    <name type="scientific">Lacicoccus qingdaonensis</name>
    <dbReference type="NCBI Taxonomy" id="576118"/>
    <lineage>
        <taxon>Bacteria</taxon>
        <taxon>Bacillati</taxon>
        <taxon>Bacillota</taxon>
        <taxon>Bacilli</taxon>
        <taxon>Bacillales</taxon>
        <taxon>Salinicoccaceae</taxon>
        <taxon>Lacicoccus</taxon>
    </lineage>
</organism>
<proteinExistence type="predicted"/>
<evidence type="ECO:0000313" key="2">
    <source>
        <dbReference type="Proteomes" id="UP000199008"/>
    </source>
</evidence>
<dbReference type="Proteomes" id="UP000199008">
    <property type="component" value="Unassembled WGS sequence"/>
</dbReference>
<dbReference type="RefSeq" id="WP_092986079.1">
    <property type="nucleotide sequence ID" value="NZ_FNFY01000010.1"/>
</dbReference>
<reference evidence="2" key="1">
    <citation type="submission" date="2016-10" db="EMBL/GenBank/DDBJ databases">
        <authorList>
            <person name="Varghese N."/>
            <person name="Submissions S."/>
        </authorList>
    </citation>
    <scope>NUCLEOTIDE SEQUENCE [LARGE SCALE GENOMIC DNA]</scope>
    <source>
        <strain evidence="2">CGMCC 1.8895</strain>
    </source>
</reference>
<dbReference type="EMBL" id="FNFY01000010">
    <property type="protein sequence ID" value="SDK81475.1"/>
    <property type="molecule type" value="Genomic_DNA"/>
</dbReference>
<gene>
    <name evidence="1" type="ORF">SAMN05216216_11060</name>
</gene>
<protein>
    <submittedName>
        <fullName evidence="1">Uncharacterized protein</fullName>
    </submittedName>
</protein>
<evidence type="ECO:0000313" key="1">
    <source>
        <dbReference type="EMBL" id="SDK81475.1"/>
    </source>
</evidence>
<name>A0A1G9EZP3_9BACL</name>
<dbReference type="AlphaFoldDB" id="A0A1G9EZP3"/>
<accession>A0A1G9EZP3</accession>